<reference evidence="2" key="2">
    <citation type="journal article" date="2024" name="Plant">
        <title>Genomic evolution and insights into agronomic trait innovations of Sesamum species.</title>
        <authorList>
            <person name="Miao H."/>
            <person name="Wang L."/>
            <person name="Qu L."/>
            <person name="Liu H."/>
            <person name="Sun Y."/>
            <person name="Le M."/>
            <person name="Wang Q."/>
            <person name="Wei S."/>
            <person name="Zheng Y."/>
            <person name="Lin W."/>
            <person name="Duan Y."/>
            <person name="Cao H."/>
            <person name="Xiong S."/>
            <person name="Wang X."/>
            <person name="Wei L."/>
            <person name="Li C."/>
            <person name="Ma Q."/>
            <person name="Ju M."/>
            <person name="Zhao R."/>
            <person name="Li G."/>
            <person name="Mu C."/>
            <person name="Tian Q."/>
            <person name="Mei H."/>
            <person name="Zhang T."/>
            <person name="Gao T."/>
            <person name="Zhang H."/>
        </authorList>
    </citation>
    <scope>NUCLEOTIDE SEQUENCE</scope>
    <source>
        <strain evidence="2">G02</strain>
    </source>
</reference>
<feature type="compositionally biased region" description="Polar residues" evidence="1">
    <location>
        <begin position="72"/>
        <end position="83"/>
    </location>
</feature>
<gene>
    <name evidence="2" type="ORF">Sradi_4414500</name>
</gene>
<proteinExistence type="predicted"/>
<dbReference type="EMBL" id="JACGWJ010000019">
    <property type="protein sequence ID" value="KAL0345832.1"/>
    <property type="molecule type" value="Genomic_DNA"/>
</dbReference>
<sequence>MLDDLRVEDPQSTMEEEGTPTKSITTLPTSPGEEASPHSPQPPLPPRLSNDKKTPPFCAGSSFDHSKDSRTESPPSSKQLQRNSRSDDSPP</sequence>
<comment type="caution">
    <text evidence="2">The sequence shown here is derived from an EMBL/GenBank/DDBJ whole genome shotgun (WGS) entry which is preliminary data.</text>
</comment>
<name>A0AAW2NQQ5_SESRA</name>
<reference evidence="2" key="1">
    <citation type="submission" date="2020-06" db="EMBL/GenBank/DDBJ databases">
        <authorList>
            <person name="Li T."/>
            <person name="Hu X."/>
            <person name="Zhang T."/>
            <person name="Song X."/>
            <person name="Zhang H."/>
            <person name="Dai N."/>
            <person name="Sheng W."/>
            <person name="Hou X."/>
            <person name="Wei L."/>
        </authorList>
    </citation>
    <scope>NUCLEOTIDE SEQUENCE</scope>
    <source>
        <strain evidence="2">G02</strain>
        <tissue evidence="2">Leaf</tissue>
    </source>
</reference>
<feature type="compositionally biased region" description="Polar residues" evidence="1">
    <location>
        <begin position="20"/>
        <end position="29"/>
    </location>
</feature>
<protein>
    <submittedName>
        <fullName evidence="2">Uncharacterized protein</fullName>
    </submittedName>
</protein>
<evidence type="ECO:0000313" key="2">
    <source>
        <dbReference type="EMBL" id="KAL0345832.1"/>
    </source>
</evidence>
<organism evidence="2">
    <name type="scientific">Sesamum radiatum</name>
    <name type="common">Black benniseed</name>
    <dbReference type="NCBI Taxonomy" id="300843"/>
    <lineage>
        <taxon>Eukaryota</taxon>
        <taxon>Viridiplantae</taxon>
        <taxon>Streptophyta</taxon>
        <taxon>Embryophyta</taxon>
        <taxon>Tracheophyta</taxon>
        <taxon>Spermatophyta</taxon>
        <taxon>Magnoliopsida</taxon>
        <taxon>eudicotyledons</taxon>
        <taxon>Gunneridae</taxon>
        <taxon>Pentapetalae</taxon>
        <taxon>asterids</taxon>
        <taxon>lamiids</taxon>
        <taxon>Lamiales</taxon>
        <taxon>Pedaliaceae</taxon>
        <taxon>Sesamum</taxon>
    </lineage>
</organism>
<accession>A0AAW2NQQ5</accession>
<feature type="region of interest" description="Disordered" evidence="1">
    <location>
        <begin position="1"/>
        <end position="91"/>
    </location>
</feature>
<dbReference type="AlphaFoldDB" id="A0AAW2NQQ5"/>
<evidence type="ECO:0000256" key="1">
    <source>
        <dbReference type="SAM" id="MobiDB-lite"/>
    </source>
</evidence>